<dbReference type="RefSeq" id="WP_092561261.1">
    <property type="nucleotide sequence ID" value="NZ_FNQV01000002.1"/>
</dbReference>
<feature type="domain" description="BAAT/Acyl-CoA thioester hydrolase C-terminal" evidence="2">
    <location>
        <begin position="161"/>
        <end position="312"/>
    </location>
</feature>
<dbReference type="PANTHER" id="PTHR43265">
    <property type="entry name" value="ESTERASE ESTD"/>
    <property type="match status" value="1"/>
</dbReference>
<dbReference type="InterPro" id="IPR014940">
    <property type="entry name" value="BAAT_C"/>
</dbReference>
<dbReference type="PANTHER" id="PTHR43265:SF1">
    <property type="entry name" value="ESTERASE ESTD"/>
    <property type="match status" value="1"/>
</dbReference>
<feature type="transmembrane region" description="Helical" evidence="1">
    <location>
        <begin position="453"/>
        <end position="474"/>
    </location>
</feature>
<dbReference type="Pfam" id="PF08840">
    <property type="entry name" value="BAAT_C"/>
    <property type="match status" value="1"/>
</dbReference>
<dbReference type="SUPFAM" id="SSF53474">
    <property type="entry name" value="alpha/beta-Hydrolases"/>
    <property type="match status" value="1"/>
</dbReference>
<feature type="transmembrane region" description="Helical" evidence="1">
    <location>
        <begin position="486"/>
        <end position="511"/>
    </location>
</feature>
<accession>A0A1H3W409</accession>
<dbReference type="EMBL" id="FNQV01000002">
    <property type="protein sequence ID" value="SDZ81796.1"/>
    <property type="molecule type" value="Genomic_DNA"/>
</dbReference>
<keyword evidence="1" id="KW-0812">Transmembrane</keyword>
<proteinExistence type="predicted"/>
<feature type="transmembrane region" description="Helical" evidence="1">
    <location>
        <begin position="21"/>
        <end position="42"/>
    </location>
</feature>
<keyword evidence="1" id="KW-0472">Membrane</keyword>
<gene>
    <name evidence="3" type="ORF">SAMN02910418_00276</name>
</gene>
<feature type="transmembrane region" description="Helical" evidence="1">
    <location>
        <begin position="367"/>
        <end position="392"/>
    </location>
</feature>
<evidence type="ECO:0000259" key="2">
    <source>
        <dbReference type="Pfam" id="PF08840"/>
    </source>
</evidence>
<dbReference type="AlphaFoldDB" id="A0A1H3W409"/>
<organism evidence="3 4">
    <name type="scientific">Bowdeniella nasicola</name>
    <dbReference type="NCBI Taxonomy" id="208480"/>
    <lineage>
        <taxon>Bacteria</taxon>
        <taxon>Bacillati</taxon>
        <taxon>Actinomycetota</taxon>
        <taxon>Actinomycetes</taxon>
        <taxon>Actinomycetales</taxon>
        <taxon>Actinomycetaceae</taxon>
        <taxon>Bowdeniella</taxon>
    </lineage>
</organism>
<dbReference type="Proteomes" id="UP000199288">
    <property type="component" value="Unassembled WGS sequence"/>
</dbReference>
<keyword evidence="4" id="KW-1185">Reference proteome</keyword>
<evidence type="ECO:0000313" key="4">
    <source>
        <dbReference type="Proteomes" id="UP000199288"/>
    </source>
</evidence>
<dbReference type="Gene3D" id="3.40.50.1820">
    <property type="entry name" value="alpha/beta hydrolase"/>
    <property type="match status" value="1"/>
</dbReference>
<dbReference type="InterPro" id="IPR029058">
    <property type="entry name" value="AB_hydrolase_fold"/>
</dbReference>
<evidence type="ECO:0000313" key="3">
    <source>
        <dbReference type="EMBL" id="SDZ81796.1"/>
    </source>
</evidence>
<dbReference type="InterPro" id="IPR053145">
    <property type="entry name" value="AB_hydrolase_Est10"/>
</dbReference>
<name>A0A1H3W409_9ACTO</name>
<feature type="transmembrane region" description="Helical" evidence="1">
    <location>
        <begin position="413"/>
        <end position="433"/>
    </location>
</feature>
<evidence type="ECO:0000256" key="1">
    <source>
        <dbReference type="SAM" id="Phobius"/>
    </source>
</evidence>
<sequence length="518" mass="54971">MTQSSSDDSASRRLPANWGSVTLWLVAVFGLTLLGNFSGPGWSPTPLSASITVQTADTTIGSSALTPPPGTYEVEREIVDVRLAPDVSVKASIYRPKGAPGTRPGLVFLHGAGSATHLHFEPHARALASAGIVAMVPDKRMDTYTTAERDYFAMATDYHTSTDYLRALPEVDDAQVGVYGESEGAYIASIIAGRNPETAFLILVSAPVVPPREQAVYATDNYLRNTQVPQALLNVIPRGLGAQFPGGILNYADFDVRPYQRHITAPVFMAYGTGDTSMPVIQGAEQVISDIARAGNSKYTVRYYDGADHGIKVNTQLVPEFLRDLARWIDGLPETAAASPRIAGAQPVQRFLAEPPPQPRWYASGDMMLYGVLLGPALALAGPLFGGAAYLLPRRRSGEEAISRAGTATLLRLSCAAALAAAGAWVLYAAYIANVANLALNYRTNALAVDGGWVITRLAAIFAVLVLVLAGRALGQTHRAPVALPLWLSITLLGLLGGALAMLISGAYWGIFAGLMPI</sequence>
<keyword evidence="1" id="KW-1133">Transmembrane helix</keyword>
<reference evidence="4" key="1">
    <citation type="submission" date="2016-10" db="EMBL/GenBank/DDBJ databases">
        <authorList>
            <person name="Varghese N."/>
            <person name="Submissions S."/>
        </authorList>
    </citation>
    <scope>NUCLEOTIDE SEQUENCE [LARGE SCALE GENOMIC DNA]</scope>
    <source>
        <strain evidence="4">KPR-1</strain>
    </source>
</reference>
<dbReference type="GO" id="GO:0052689">
    <property type="term" value="F:carboxylic ester hydrolase activity"/>
    <property type="evidence" value="ECO:0007669"/>
    <property type="project" value="TreeGrafter"/>
</dbReference>
<dbReference type="OrthoDB" id="9765647at2"/>
<protein>
    <submittedName>
        <fullName evidence="3">Alpha/beta hydrolase family protein</fullName>
    </submittedName>
</protein>
<keyword evidence="3" id="KW-0378">Hydrolase</keyword>